<organism evidence="1 2">
    <name type="scientific">Mucor saturninus</name>
    <dbReference type="NCBI Taxonomy" id="64648"/>
    <lineage>
        <taxon>Eukaryota</taxon>
        <taxon>Fungi</taxon>
        <taxon>Fungi incertae sedis</taxon>
        <taxon>Mucoromycota</taxon>
        <taxon>Mucoromycotina</taxon>
        <taxon>Mucoromycetes</taxon>
        <taxon>Mucorales</taxon>
        <taxon>Mucorineae</taxon>
        <taxon>Mucoraceae</taxon>
        <taxon>Mucor</taxon>
    </lineage>
</organism>
<accession>A0A8H7RD48</accession>
<keyword evidence="2" id="KW-1185">Reference proteome</keyword>
<dbReference type="EMBL" id="JAEPRD010000016">
    <property type="protein sequence ID" value="KAG2209189.1"/>
    <property type="molecule type" value="Genomic_DNA"/>
</dbReference>
<sequence length="163" mass="18739">MCSAQYTVETINHPANYSLIPAIYSVVPAIYSQTLFTRQRLVYGCCECSRFENDKKQLYDGLFKMEKVLKDMMYSLYRAAPSLIRQLTLVGYLMYETKFTMVLCDSPAGYVTRITTLSSIDLPEEVDDISNQLLAILKAVYHGRLVMEESNKLVRKEIATYKK</sequence>
<evidence type="ECO:0000313" key="1">
    <source>
        <dbReference type="EMBL" id="KAG2209189.1"/>
    </source>
</evidence>
<dbReference type="AlphaFoldDB" id="A0A8H7RD48"/>
<protein>
    <submittedName>
        <fullName evidence="1">Uncharacterized protein</fullName>
    </submittedName>
</protein>
<comment type="caution">
    <text evidence="1">The sequence shown here is derived from an EMBL/GenBank/DDBJ whole genome shotgun (WGS) entry which is preliminary data.</text>
</comment>
<reference evidence="1" key="1">
    <citation type="submission" date="2020-12" db="EMBL/GenBank/DDBJ databases">
        <title>Metabolic potential, ecology and presence of endohyphal bacteria is reflected in genomic diversity of Mucoromycotina.</title>
        <authorList>
            <person name="Muszewska A."/>
            <person name="Okrasinska A."/>
            <person name="Steczkiewicz K."/>
            <person name="Drgas O."/>
            <person name="Orlowska M."/>
            <person name="Perlinska-Lenart U."/>
            <person name="Aleksandrzak-Piekarczyk T."/>
            <person name="Szatraj K."/>
            <person name="Zielenkiewicz U."/>
            <person name="Pilsyk S."/>
            <person name="Malc E."/>
            <person name="Mieczkowski P."/>
            <person name="Kruszewska J.S."/>
            <person name="Biernat P."/>
            <person name="Pawlowska J."/>
        </authorList>
    </citation>
    <scope>NUCLEOTIDE SEQUENCE</scope>
    <source>
        <strain evidence="1">WA0000017839</strain>
    </source>
</reference>
<dbReference type="Proteomes" id="UP000603453">
    <property type="component" value="Unassembled WGS sequence"/>
</dbReference>
<evidence type="ECO:0000313" key="2">
    <source>
        <dbReference type="Proteomes" id="UP000603453"/>
    </source>
</evidence>
<proteinExistence type="predicted"/>
<dbReference type="OrthoDB" id="2280308at2759"/>
<name>A0A8H7RD48_9FUNG</name>
<gene>
    <name evidence="1" type="ORF">INT47_005481</name>
</gene>